<keyword evidence="3 7" id="KW-0812">Transmembrane</keyword>
<accession>A0A927IBD8</accession>
<dbReference type="Pfam" id="PF06271">
    <property type="entry name" value="RDD"/>
    <property type="match status" value="1"/>
</dbReference>
<evidence type="ECO:0000313" key="10">
    <source>
        <dbReference type="Proteomes" id="UP000632289"/>
    </source>
</evidence>
<organism evidence="9 10">
    <name type="scientific">Streptomyces chumphonensis</name>
    <dbReference type="NCBI Taxonomy" id="1214925"/>
    <lineage>
        <taxon>Bacteria</taxon>
        <taxon>Bacillati</taxon>
        <taxon>Actinomycetota</taxon>
        <taxon>Actinomycetes</taxon>
        <taxon>Kitasatosporales</taxon>
        <taxon>Streptomycetaceae</taxon>
        <taxon>Streptomyces</taxon>
    </lineage>
</organism>
<evidence type="ECO:0000256" key="7">
    <source>
        <dbReference type="SAM" id="Phobius"/>
    </source>
</evidence>
<evidence type="ECO:0000313" key="9">
    <source>
        <dbReference type="EMBL" id="MBD3930917.1"/>
    </source>
</evidence>
<evidence type="ECO:0000256" key="2">
    <source>
        <dbReference type="ARBA" id="ARBA00022475"/>
    </source>
</evidence>
<feature type="compositionally biased region" description="Pro residues" evidence="6">
    <location>
        <begin position="20"/>
        <end position="41"/>
    </location>
</feature>
<dbReference type="PANTHER" id="PTHR36115:SF4">
    <property type="entry name" value="MEMBRANE PROTEIN"/>
    <property type="match status" value="1"/>
</dbReference>
<gene>
    <name evidence="9" type="ORF">IF129_04985</name>
</gene>
<dbReference type="InterPro" id="IPR010432">
    <property type="entry name" value="RDD"/>
</dbReference>
<dbReference type="PANTHER" id="PTHR36115">
    <property type="entry name" value="PROLINE-RICH ANTIGEN HOMOLOG-RELATED"/>
    <property type="match status" value="1"/>
</dbReference>
<comment type="caution">
    <text evidence="9">The sequence shown here is derived from an EMBL/GenBank/DDBJ whole genome shotgun (WGS) entry which is preliminary data.</text>
</comment>
<name>A0A927IBD8_9ACTN</name>
<keyword evidence="2" id="KW-1003">Cell membrane</keyword>
<proteinExistence type="predicted"/>
<reference evidence="9" key="1">
    <citation type="submission" date="2020-09" db="EMBL/GenBank/DDBJ databases">
        <title>Secondary metabolite and genome analysis of marine Streptomyces chumphonensis KK1-2T.</title>
        <authorList>
            <person name="Phongsopitanun W."/>
            <person name="Kanchanasin P."/>
            <person name="Pittayakhajonwut P."/>
            <person name="Suwanborirux K."/>
            <person name="Tanasupawat S."/>
        </authorList>
    </citation>
    <scope>NUCLEOTIDE SEQUENCE</scope>
    <source>
        <strain evidence="9">KK1-2</strain>
    </source>
</reference>
<evidence type="ECO:0000256" key="1">
    <source>
        <dbReference type="ARBA" id="ARBA00004651"/>
    </source>
</evidence>
<feature type="transmembrane region" description="Helical" evidence="7">
    <location>
        <begin position="185"/>
        <end position="208"/>
    </location>
</feature>
<dbReference type="Proteomes" id="UP000632289">
    <property type="component" value="Unassembled WGS sequence"/>
</dbReference>
<keyword evidence="4 7" id="KW-1133">Transmembrane helix</keyword>
<feature type="compositionally biased region" description="Gly residues" evidence="6">
    <location>
        <begin position="57"/>
        <end position="72"/>
    </location>
</feature>
<keyword evidence="5 7" id="KW-0472">Membrane</keyword>
<evidence type="ECO:0000259" key="8">
    <source>
        <dbReference type="Pfam" id="PF06271"/>
    </source>
</evidence>
<keyword evidence="10" id="KW-1185">Reference proteome</keyword>
<feature type="transmembrane region" description="Helical" evidence="7">
    <location>
        <begin position="133"/>
        <end position="153"/>
    </location>
</feature>
<evidence type="ECO:0000256" key="4">
    <source>
        <dbReference type="ARBA" id="ARBA00022989"/>
    </source>
</evidence>
<dbReference type="RefSeq" id="WP_191208133.1">
    <property type="nucleotide sequence ID" value="NZ_BAABKL010000039.1"/>
</dbReference>
<comment type="subcellular location">
    <subcellularLocation>
        <location evidence="1">Cell membrane</location>
        <topology evidence="1">Multi-pass membrane protein</topology>
    </subcellularLocation>
</comment>
<dbReference type="InterPro" id="IPR051791">
    <property type="entry name" value="Pra-immunoreactive"/>
</dbReference>
<dbReference type="EMBL" id="JACXYU010000001">
    <property type="protein sequence ID" value="MBD3930917.1"/>
    <property type="molecule type" value="Genomic_DNA"/>
</dbReference>
<evidence type="ECO:0000256" key="5">
    <source>
        <dbReference type="ARBA" id="ARBA00023136"/>
    </source>
</evidence>
<feature type="domain" description="RDD" evidence="8">
    <location>
        <begin position="86"/>
        <end position="225"/>
    </location>
</feature>
<evidence type="ECO:0000256" key="6">
    <source>
        <dbReference type="SAM" id="MobiDB-lite"/>
    </source>
</evidence>
<dbReference type="AlphaFoldDB" id="A0A927IBD8"/>
<protein>
    <submittedName>
        <fullName evidence="9">RDD family protein</fullName>
    </submittedName>
</protein>
<sequence length="231" mass="24648">MSTDQPRPGGEPPEEDPFRKPPPAPPPPGAGGPRDPGPPAGGPYGQGPYGQEPPGQGPYGGQGGPGGYGEYGYGPPSPLAGMPPLASRGKRLLARIIDWVVVAVPVLVVTGLLFNTWVIDTEGSDTAYDGSDFAQTIIYTLVYFLYEGLMLTTRGQTLGKMAMRIRVVMLDNGALPAGNPGWFRAAVYSLPTVVPCLGFLFWLVNVLWCTWDQPYHQCLHDKAAKTVVVRA</sequence>
<feature type="region of interest" description="Disordered" evidence="6">
    <location>
        <begin position="1"/>
        <end position="72"/>
    </location>
</feature>
<dbReference type="GO" id="GO:0005886">
    <property type="term" value="C:plasma membrane"/>
    <property type="evidence" value="ECO:0007669"/>
    <property type="project" value="UniProtKB-SubCell"/>
</dbReference>
<evidence type="ECO:0000256" key="3">
    <source>
        <dbReference type="ARBA" id="ARBA00022692"/>
    </source>
</evidence>
<feature type="transmembrane region" description="Helical" evidence="7">
    <location>
        <begin position="92"/>
        <end position="113"/>
    </location>
</feature>